<feature type="region of interest" description="Disordered" evidence="1">
    <location>
        <begin position="1"/>
        <end position="22"/>
    </location>
</feature>
<dbReference type="AlphaFoldDB" id="A0A3M3QZP8"/>
<feature type="transmembrane region" description="Helical" evidence="2">
    <location>
        <begin position="140"/>
        <end position="158"/>
    </location>
</feature>
<proteinExistence type="predicted"/>
<evidence type="ECO:0000313" key="3">
    <source>
        <dbReference type="EMBL" id="RMN89738.1"/>
    </source>
</evidence>
<reference evidence="3 4" key="1">
    <citation type="submission" date="2018-08" db="EMBL/GenBank/DDBJ databases">
        <title>Recombination of ecologically and evolutionarily significant loci maintains genetic cohesion in the Pseudomonas syringae species complex.</title>
        <authorList>
            <person name="Dillon M."/>
            <person name="Thakur S."/>
            <person name="Almeida R.N.D."/>
            <person name="Weir B.S."/>
            <person name="Guttman D.S."/>
        </authorList>
    </citation>
    <scope>NUCLEOTIDE SEQUENCE [LARGE SCALE GENOMIC DNA]</scope>
    <source>
        <strain evidence="3 4">ICMP 15203</strain>
    </source>
</reference>
<organism evidence="3 4">
    <name type="scientific">Pseudomonas cannabina</name>
    <dbReference type="NCBI Taxonomy" id="86840"/>
    <lineage>
        <taxon>Bacteria</taxon>
        <taxon>Pseudomonadati</taxon>
        <taxon>Pseudomonadota</taxon>
        <taxon>Gammaproteobacteria</taxon>
        <taxon>Pseudomonadales</taxon>
        <taxon>Pseudomonadaceae</taxon>
        <taxon>Pseudomonas</taxon>
    </lineage>
</organism>
<sequence length="309" mass="34073">MVHRPSGSFSPLKARVSGTSGSARLNTDCTDAFFQGPQPADAVIQTRRCAFPQNPNKAKTAMDAAPRTSKISAIFAKISLGISGMIAAMWSIFTYLFPDPAVLGLRVDFINWKTLIIIVSTVMVLSGLYIAFLARKLPSVLKLGVWLALALFLCAVFFKLGGEYAKPSVDFARSQTLFTENDNANIFGKRSENVDNLDIELLGCDQNGQSPTCTLELTNKSADRDFRFLNPISLFEETGGALGLSQLRVGDAKFDRWDNFQLIRNVPTRVTMTFEAAKGKVKQSPALKLTFRDREGKENVLKFNEVKVN</sequence>
<protein>
    <submittedName>
        <fullName evidence="3">Uncharacterized protein</fullName>
    </submittedName>
</protein>
<evidence type="ECO:0000256" key="2">
    <source>
        <dbReference type="SAM" id="Phobius"/>
    </source>
</evidence>
<keyword evidence="2" id="KW-0812">Transmembrane</keyword>
<name>A0A3M3QZP8_PSECA</name>
<dbReference type="Proteomes" id="UP000270524">
    <property type="component" value="Unassembled WGS sequence"/>
</dbReference>
<feature type="transmembrane region" description="Helical" evidence="2">
    <location>
        <begin position="74"/>
        <end position="97"/>
    </location>
</feature>
<gene>
    <name evidence="3" type="ORF">ALQ51_05292</name>
</gene>
<dbReference type="EMBL" id="RBPJ01000271">
    <property type="protein sequence ID" value="RMN89738.1"/>
    <property type="molecule type" value="Genomic_DNA"/>
</dbReference>
<comment type="caution">
    <text evidence="3">The sequence shown here is derived from an EMBL/GenBank/DDBJ whole genome shotgun (WGS) entry which is preliminary data.</text>
</comment>
<keyword evidence="2" id="KW-0472">Membrane</keyword>
<evidence type="ECO:0000256" key="1">
    <source>
        <dbReference type="SAM" id="MobiDB-lite"/>
    </source>
</evidence>
<accession>A0A3M3QZP8</accession>
<evidence type="ECO:0000313" key="4">
    <source>
        <dbReference type="Proteomes" id="UP000270524"/>
    </source>
</evidence>
<keyword evidence="2" id="KW-1133">Transmembrane helix</keyword>
<feature type="transmembrane region" description="Helical" evidence="2">
    <location>
        <begin position="109"/>
        <end position="133"/>
    </location>
</feature>